<dbReference type="STRING" id="1324957.K933_09087"/>
<evidence type="ECO:0000256" key="1">
    <source>
        <dbReference type="SAM" id="MobiDB-lite"/>
    </source>
</evidence>
<accession>V4HES2</accession>
<keyword evidence="3" id="KW-1185">Reference proteome</keyword>
<sequence>MRPFEAGTRVPDGFADRSDGRTGPGFLDTATPPRRPRVARDGTTGQPSRPFGDVWRSVKAASPGSPRG</sequence>
<dbReference type="EMBL" id="ASGZ01000028">
    <property type="protein sequence ID" value="ESP88603.1"/>
    <property type="molecule type" value="Genomic_DNA"/>
</dbReference>
<gene>
    <name evidence="2" type="ORF">K933_09087</name>
</gene>
<name>V4HES2_9EURY</name>
<protein>
    <submittedName>
        <fullName evidence="2">Uncharacterized protein</fullName>
    </submittedName>
</protein>
<proteinExistence type="predicted"/>
<dbReference type="Proteomes" id="UP000017840">
    <property type="component" value="Unassembled WGS sequence"/>
</dbReference>
<evidence type="ECO:0000313" key="2">
    <source>
        <dbReference type="EMBL" id="ESP88603.1"/>
    </source>
</evidence>
<reference evidence="2 3" key="1">
    <citation type="journal article" date="2013" name="Genome Announc.">
        <title>Draft Genome Sequence of 'Candidatus Halobonum tyrrellensis' Strain G22, Isolated from the Hypersaline Waters of Lake Tyrrell, Australia.</title>
        <authorList>
            <person name="Ugalde J.A."/>
            <person name="Narasingarao P."/>
            <person name="Kuo S."/>
            <person name="Podell S."/>
            <person name="Allen E.E."/>
        </authorList>
    </citation>
    <scope>NUCLEOTIDE SEQUENCE [LARGE SCALE GENOMIC DNA]</scope>
    <source>
        <strain evidence="2 3">G22</strain>
    </source>
</reference>
<feature type="region of interest" description="Disordered" evidence="1">
    <location>
        <begin position="1"/>
        <end position="68"/>
    </location>
</feature>
<comment type="caution">
    <text evidence="2">The sequence shown here is derived from an EMBL/GenBank/DDBJ whole genome shotgun (WGS) entry which is preliminary data.</text>
</comment>
<evidence type="ECO:0000313" key="3">
    <source>
        <dbReference type="Proteomes" id="UP000017840"/>
    </source>
</evidence>
<organism evidence="2 3">
    <name type="scientific">Candidatus Halobonum tyrrellensis G22</name>
    <dbReference type="NCBI Taxonomy" id="1324957"/>
    <lineage>
        <taxon>Archaea</taxon>
        <taxon>Methanobacteriati</taxon>
        <taxon>Methanobacteriota</taxon>
        <taxon>Stenosarchaea group</taxon>
        <taxon>Halobacteria</taxon>
        <taxon>Halobacteriales</taxon>
        <taxon>Haloferacaceae</taxon>
        <taxon>Candidatus Halobonum</taxon>
    </lineage>
</organism>
<dbReference type="AlphaFoldDB" id="V4HES2"/>